<evidence type="ECO:0000313" key="2">
    <source>
        <dbReference type="EMBL" id="KAG7166713.1"/>
    </source>
</evidence>
<comment type="caution">
    <text evidence="2">The sequence shown here is derived from an EMBL/GenBank/DDBJ whole genome shotgun (WGS) entry which is preliminary data.</text>
</comment>
<gene>
    <name evidence="2" type="ORF">Hamer_G010355</name>
</gene>
<protein>
    <recommendedName>
        <fullName evidence="4">CCHC-type domain-containing protein</fullName>
    </recommendedName>
</protein>
<organism evidence="2 3">
    <name type="scientific">Homarus americanus</name>
    <name type="common">American lobster</name>
    <dbReference type="NCBI Taxonomy" id="6706"/>
    <lineage>
        <taxon>Eukaryota</taxon>
        <taxon>Metazoa</taxon>
        <taxon>Ecdysozoa</taxon>
        <taxon>Arthropoda</taxon>
        <taxon>Crustacea</taxon>
        <taxon>Multicrustacea</taxon>
        <taxon>Malacostraca</taxon>
        <taxon>Eumalacostraca</taxon>
        <taxon>Eucarida</taxon>
        <taxon>Decapoda</taxon>
        <taxon>Pleocyemata</taxon>
        <taxon>Astacidea</taxon>
        <taxon>Nephropoidea</taxon>
        <taxon>Nephropidae</taxon>
        <taxon>Homarus</taxon>
    </lineage>
</organism>
<evidence type="ECO:0000313" key="3">
    <source>
        <dbReference type="Proteomes" id="UP000747542"/>
    </source>
</evidence>
<keyword evidence="3" id="KW-1185">Reference proteome</keyword>
<name>A0A8J5K385_HOMAM</name>
<feature type="region of interest" description="Disordered" evidence="1">
    <location>
        <begin position="45"/>
        <end position="103"/>
    </location>
</feature>
<dbReference type="EMBL" id="JAHLQT010022185">
    <property type="protein sequence ID" value="KAG7166713.1"/>
    <property type="molecule type" value="Genomic_DNA"/>
</dbReference>
<dbReference type="Proteomes" id="UP000747542">
    <property type="component" value="Unassembled WGS sequence"/>
</dbReference>
<evidence type="ECO:0000256" key="1">
    <source>
        <dbReference type="SAM" id="MobiDB-lite"/>
    </source>
</evidence>
<feature type="compositionally biased region" description="Polar residues" evidence="1">
    <location>
        <begin position="74"/>
        <end position="85"/>
    </location>
</feature>
<feature type="compositionally biased region" description="Basic and acidic residues" evidence="1">
    <location>
        <begin position="152"/>
        <end position="168"/>
    </location>
</feature>
<proteinExistence type="predicted"/>
<dbReference type="AlphaFoldDB" id="A0A8J5K385"/>
<reference evidence="2" key="1">
    <citation type="journal article" date="2021" name="Sci. Adv.">
        <title>The American lobster genome reveals insights on longevity, neural, and immune adaptations.</title>
        <authorList>
            <person name="Polinski J.M."/>
            <person name="Zimin A.V."/>
            <person name="Clark K.F."/>
            <person name="Kohn A.B."/>
            <person name="Sadowski N."/>
            <person name="Timp W."/>
            <person name="Ptitsyn A."/>
            <person name="Khanna P."/>
            <person name="Romanova D.Y."/>
            <person name="Williams P."/>
            <person name="Greenwood S.J."/>
            <person name="Moroz L.L."/>
            <person name="Walt D.R."/>
            <person name="Bodnar A.G."/>
        </authorList>
    </citation>
    <scope>NUCLEOTIDE SEQUENCE</scope>
    <source>
        <strain evidence="2">GMGI-L3</strain>
    </source>
</reference>
<accession>A0A8J5K385</accession>
<sequence length="179" mass="19934">MRKTCYKCGHEGHLPIDSHSEEVDKVNIFNEEDFPAIQLSGEIHSSRADVQDGEESVTDAADPEGTTHPDCSENAGQEASTSTTCEAKIHTERNNADQTKGKISYENMEYDKADDMEATNMTGTECEVARGENMDRTEEIVEVTCIMSPSRNKNDADKKDQNKPGKNELELTVVMMKIR</sequence>
<evidence type="ECO:0008006" key="4">
    <source>
        <dbReference type="Google" id="ProtNLM"/>
    </source>
</evidence>
<feature type="region of interest" description="Disordered" evidence="1">
    <location>
        <begin position="148"/>
        <end position="168"/>
    </location>
</feature>